<evidence type="ECO:0000256" key="1">
    <source>
        <dbReference type="ARBA" id="ARBA00001966"/>
    </source>
</evidence>
<evidence type="ECO:0000256" key="3">
    <source>
        <dbReference type="ARBA" id="ARBA00022723"/>
    </source>
</evidence>
<dbReference type="CDD" id="cd01335">
    <property type="entry name" value="Radical_SAM"/>
    <property type="match status" value="1"/>
</dbReference>
<protein>
    <submittedName>
        <fullName evidence="6">Radical SAM protein</fullName>
    </submittedName>
</protein>
<dbReference type="SUPFAM" id="SSF102114">
    <property type="entry name" value="Radical SAM enzymes"/>
    <property type="match status" value="1"/>
</dbReference>
<keyword evidence="5" id="KW-0411">Iron-sulfur</keyword>
<dbReference type="InterPro" id="IPR013785">
    <property type="entry name" value="Aldolase_TIM"/>
</dbReference>
<dbReference type="GO" id="GO:0046872">
    <property type="term" value="F:metal ion binding"/>
    <property type="evidence" value="ECO:0007669"/>
    <property type="project" value="UniProtKB-KW"/>
</dbReference>
<dbReference type="InterPro" id="IPR007197">
    <property type="entry name" value="rSAM"/>
</dbReference>
<reference evidence="6" key="1">
    <citation type="submission" date="2023-01" db="EMBL/GenBank/DDBJ databases">
        <title>The genome sequence of Kordiimonadaceae bacterium 6D33.</title>
        <authorList>
            <person name="Liu Y."/>
        </authorList>
    </citation>
    <scope>NUCLEOTIDE SEQUENCE</scope>
    <source>
        <strain evidence="6">6D33</strain>
    </source>
</reference>
<dbReference type="KEGG" id="gso:PH603_10935"/>
<proteinExistence type="predicted"/>
<keyword evidence="7" id="KW-1185">Reference proteome</keyword>
<dbReference type="AlphaFoldDB" id="A0AAF0BJF1"/>
<evidence type="ECO:0000256" key="4">
    <source>
        <dbReference type="ARBA" id="ARBA00023004"/>
    </source>
</evidence>
<keyword evidence="2" id="KW-0949">S-adenosyl-L-methionine</keyword>
<evidence type="ECO:0000313" key="7">
    <source>
        <dbReference type="Proteomes" id="UP001217500"/>
    </source>
</evidence>
<keyword evidence="3" id="KW-0479">Metal-binding</keyword>
<evidence type="ECO:0000256" key="5">
    <source>
        <dbReference type="ARBA" id="ARBA00023014"/>
    </source>
</evidence>
<comment type="cofactor">
    <cofactor evidence="1">
        <name>[4Fe-4S] cluster</name>
        <dbReference type="ChEBI" id="CHEBI:49883"/>
    </cofactor>
</comment>
<dbReference type="EMBL" id="CP116805">
    <property type="protein sequence ID" value="WCL53054.1"/>
    <property type="molecule type" value="Genomic_DNA"/>
</dbReference>
<dbReference type="GO" id="GO:0051536">
    <property type="term" value="F:iron-sulfur cluster binding"/>
    <property type="evidence" value="ECO:0007669"/>
    <property type="project" value="UniProtKB-KW"/>
</dbReference>
<name>A0AAF0BJF1_9PROT</name>
<keyword evidence="4" id="KW-0408">Iron</keyword>
<evidence type="ECO:0000256" key="2">
    <source>
        <dbReference type="ARBA" id="ARBA00022691"/>
    </source>
</evidence>
<dbReference type="GO" id="GO:0003824">
    <property type="term" value="F:catalytic activity"/>
    <property type="evidence" value="ECO:0007669"/>
    <property type="project" value="InterPro"/>
</dbReference>
<dbReference type="InterPro" id="IPR058240">
    <property type="entry name" value="rSAM_sf"/>
</dbReference>
<organism evidence="6 7">
    <name type="scientific">Gimibacter soli</name>
    <dbReference type="NCBI Taxonomy" id="3024400"/>
    <lineage>
        <taxon>Bacteria</taxon>
        <taxon>Pseudomonadati</taxon>
        <taxon>Pseudomonadota</taxon>
        <taxon>Alphaproteobacteria</taxon>
        <taxon>Kordiimonadales</taxon>
        <taxon>Temperatibacteraceae</taxon>
        <taxon>Gimibacter</taxon>
    </lineage>
</organism>
<gene>
    <name evidence="6" type="ORF">PH603_10935</name>
</gene>
<sequence>MAPTRQMSRPEESTLDLGEFTLKYRGDALPQPELLVIGKRSGRHKAVHTFVNILDNDGNLVRQAAITPDIASFIFGSFEVRGSTEAFNIYESDLVVGKWSPRTRTNVSPDLVRHQRTIAEQSFTATGGKLAHHWPIFQKLKETGFGSIIRATLTLHQLCSSNCPFCSTILRNKRDSVSLTEAQAFVSTLYNEQAALNRNEFVRYNEEYRRLTGTDIRLKGLILSGGGQPNLWPHFSEFVRWLGELDLDVGLITNGFPPKIAEDVYERFKWVRLSITPESASPFYPDGRFDRQYIPASLRHNDSLTVGLSYVYGPWTDDDMLKRLDASAHENGFRYVRLLTDCNLTRQAQLKAHQDLADRLFRLGFIDEVGKPLSRIFHQLKYHGSQREAEELWSDGQCKLQSYNVFWDTTGHEENGYSHCYPCDSVTVLADEQGETDISVSERRFNADKWGTVKSTEVHRLFTEPLQPFFDPRDICASCLFMNNNRAVSDLVKRASYGDMNLDTSLEHLNFP</sequence>
<evidence type="ECO:0000313" key="6">
    <source>
        <dbReference type="EMBL" id="WCL53054.1"/>
    </source>
</evidence>
<dbReference type="SFLD" id="SFLDS00029">
    <property type="entry name" value="Radical_SAM"/>
    <property type="match status" value="1"/>
</dbReference>
<dbReference type="Gene3D" id="3.20.20.70">
    <property type="entry name" value="Aldolase class I"/>
    <property type="match status" value="1"/>
</dbReference>
<dbReference type="RefSeq" id="WP_289502566.1">
    <property type="nucleotide sequence ID" value="NZ_CP116805.1"/>
</dbReference>
<accession>A0AAF0BJF1</accession>
<dbReference type="Proteomes" id="UP001217500">
    <property type="component" value="Chromosome"/>
</dbReference>